<keyword evidence="2" id="KW-0472">Membrane</keyword>
<name>A0AAN9VVR2_9ORTH</name>
<evidence type="ECO:0000313" key="3">
    <source>
        <dbReference type="EMBL" id="KAK7870741.1"/>
    </source>
</evidence>
<protein>
    <submittedName>
        <fullName evidence="3">Uncharacterized protein</fullName>
    </submittedName>
</protein>
<feature type="transmembrane region" description="Helical" evidence="2">
    <location>
        <begin position="171"/>
        <end position="192"/>
    </location>
</feature>
<dbReference type="AlphaFoldDB" id="A0AAN9VVR2"/>
<gene>
    <name evidence="3" type="ORF">R5R35_009891</name>
</gene>
<feature type="compositionally biased region" description="Polar residues" evidence="1">
    <location>
        <begin position="277"/>
        <end position="291"/>
    </location>
</feature>
<sequence length="303" mass="32817">MHFWIDKRSQTCGFSGRHRVPASLSAGCGQQRRRRRSRDKPMVTPVHRFQPVECVQQGSAQQAARRQQQHHRQLHSCLPPAYSNGLTSPPGASVRSIGPHAVELDSSVFLDLPLDGSGNDNVAHNAPQPQLLPVGRLKCGMWASFALATVFVAGAKFYFDHQFLIQGTGLEVLVFCALLIVFLLAACTVSLCRSKATRDLLAAAVTSQAPHSTVSSQQGQGHSTDQLEVVSTEDIGLNQIINQPNPLIFSPVAGPPQSPVTAPEPPPPPYHIAILLPQQTHSNNQTMQANEESPPPSYDKVVS</sequence>
<evidence type="ECO:0000256" key="1">
    <source>
        <dbReference type="SAM" id="MobiDB-lite"/>
    </source>
</evidence>
<evidence type="ECO:0000313" key="4">
    <source>
        <dbReference type="Proteomes" id="UP001378592"/>
    </source>
</evidence>
<keyword evidence="4" id="KW-1185">Reference proteome</keyword>
<feature type="compositionally biased region" description="Pro residues" evidence="1">
    <location>
        <begin position="253"/>
        <end position="270"/>
    </location>
</feature>
<feature type="region of interest" description="Disordered" evidence="1">
    <location>
        <begin position="23"/>
        <end position="50"/>
    </location>
</feature>
<comment type="caution">
    <text evidence="3">The sequence shown here is derived from an EMBL/GenBank/DDBJ whole genome shotgun (WGS) entry which is preliminary data.</text>
</comment>
<dbReference type="Proteomes" id="UP001378592">
    <property type="component" value="Unassembled WGS sequence"/>
</dbReference>
<evidence type="ECO:0000256" key="2">
    <source>
        <dbReference type="SAM" id="Phobius"/>
    </source>
</evidence>
<organism evidence="3 4">
    <name type="scientific">Gryllus longicercus</name>
    <dbReference type="NCBI Taxonomy" id="2509291"/>
    <lineage>
        <taxon>Eukaryota</taxon>
        <taxon>Metazoa</taxon>
        <taxon>Ecdysozoa</taxon>
        <taxon>Arthropoda</taxon>
        <taxon>Hexapoda</taxon>
        <taxon>Insecta</taxon>
        <taxon>Pterygota</taxon>
        <taxon>Neoptera</taxon>
        <taxon>Polyneoptera</taxon>
        <taxon>Orthoptera</taxon>
        <taxon>Ensifera</taxon>
        <taxon>Gryllidea</taxon>
        <taxon>Grylloidea</taxon>
        <taxon>Gryllidae</taxon>
        <taxon>Gryllinae</taxon>
        <taxon>Gryllus</taxon>
    </lineage>
</organism>
<feature type="transmembrane region" description="Helical" evidence="2">
    <location>
        <begin position="139"/>
        <end position="159"/>
    </location>
</feature>
<reference evidence="3 4" key="1">
    <citation type="submission" date="2024-03" db="EMBL/GenBank/DDBJ databases">
        <title>The genome assembly and annotation of the cricket Gryllus longicercus Weissman &amp; Gray.</title>
        <authorList>
            <person name="Szrajer S."/>
            <person name="Gray D."/>
            <person name="Ylla G."/>
        </authorList>
    </citation>
    <scope>NUCLEOTIDE SEQUENCE [LARGE SCALE GENOMIC DNA]</scope>
    <source>
        <strain evidence="3">DAG 2021-001</strain>
        <tissue evidence="3">Whole body minus gut</tissue>
    </source>
</reference>
<keyword evidence="2" id="KW-0812">Transmembrane</keyword>
<proteinExistence type="predicted"/>
<keyword evidence="2" id="KW-1133">Transmembrane helix</keyword>
<feature type="region of interest" description="Disordered" evidence="1">
    <location>
        <begin position="252"/>
        <end position="303"/>
    </location>
</feature>
<dbReference type="EMBL" id="JAZDUA010000053">
    <property type="protein sequence ID" value="KAK7870741.1"/>
    <property type="molecule type" value="Genomic_DNA"/>
</dbReference>
<accession>A0AAN9VVR2</accession>